<dbReference type="GO" id="GO:0015344">
    <property type="term" value="F:siderophore uptake transmembrane transporter activity"/>
    <property type="evidence" value="ECO:0007669"/>
    <property type="project" value="TreeGrafter"/>
</dbReference>
<dbReference type="InterPro" id="IPR037066">
    <property type="entry name" value="Plug_dom_sf"/>
</dbReference>
<keyword evidence="2" id="KW-1134">Transmembrane beta strand</keyword>
<dbReference type="GO" id="GO:0009279">
    <property type="term" value="C:cell outer membrane"/>
    <property type="evidence" value="ECO:0007669"/>
    <property type="project" value="UniProtKB-SubCell"/>
</dbReference>
<keyword evidence="2" id="KW-0998">Cell outer membrane</keyword>
<dbReference type="SUPFAM" id="SSF49464">
    <property type="entry name" value="Carboxypeptidase regulatory domain-like"/>
    <property type="match status" value="1"/>
</dbReference>
<dbReference type="InterPro" id="IPR023996">
    <property type="entry name" value="TonB-dep_OMP_SusC/RagA"/>
</dbReference>
<evidence type="ECO:0000256" key="2">
    <source>
        <dbReference type="PROSITE-ProRule" id="PRU01360"/>
    </source>
</evidence>
<dbReference type="FunFam" id="2.60.40.1120:FF:000003">
    <property type="entry name" value="Outer membrane protein Omp121"/>
    <property type="match status" value="1"/>
</dbReference>
<dbReference type="FunFam" id="2.170.130.10:FF:000003">
    <property type="entry name" value="SusC/RagA family TonB-linked outer membrane protein"/>
    <property type="match status" value="1"/>
</dbReference>
<reference evidence="5 6" key="1">
    <citation type="submission" date="2018-08" db="EMBL/GenBank/DDBJ databases">
        <title>A genome reference for cultivated species of the human gut microbiota.</title>
        <authorList>
            <person name="Zou Y."/>
            <person name="Xue W."/>
            <person name="Luo G."/>
        </authorList>
    </citation>
    <scope>NUCLEOTIDE SEQUENCE [LARGE SCALE GENOMIC DNA]</scope>
    <source>
        <strain evidence="5 6">OM05-15BH</strain>
    </source>
</reference>
<proteinExistence type="inferred from homology"/>
<dbReference type="InterPro" id="IPR039426">
    <property type="entry name" value="TonB-dep_rcpt-like"/>
</dbReference>
<dbReference type="GO" id="GO:0044718">
    <property type="term" value="P:siderophore transmembrane transport"/>
    <property type="evidence" value="ECO:0007669"/>
    <property type="project" value="TreeGrafter"/>
</dbReference>
<dbReference type="NCBIfam" id="TIGR04057">
    <property type="entry name" value="SusC_RagA_signa"/>
    <property type="match status" value="1"/>
</dbReference>
<evidence type="ECO:0000259" key="4">
    <source>
        <dbReference type="Pfam" id="PF07715"/>
    </source>
</evidence>
<feature type="domain" description="TonB-dependent receptor plug" evidence="4">
    <location>
        <begin position="125"/>
        <end position="231"/>
    </location>
</feature>
<keyword evidence="5" id="KW-0675">Receptor</keyword>
<keyword evidence="1 3" id="KW-0732">Signal</keyword>
<dbReference type="Pfam" id="PF07715">
    <property type="entry name" value="Plug"/>
    <property type="match status" value="1"/>
</dbReference>
<accession>A0A3E5BFX2</accession>
<name>A0A3E5BFX2_9BACE</name>
<dbReference type="RefSeq" id="WP_117723961.1">
    <property type="nucleotide sequence ID" value="NZ_QSUL01000005.1"/>
</dbReference>
<feature type="signal peptide" evidence="3">
    <location>
        <begin position="1"/>
        <end position="32"/>
    </location>
</feature>
<dbReference type="Pfam" id="PF13715">
    <property type="entry name" value="CarbopepD_reg_2"/>
    <property type="match status" value="1"/>
</dbReference>
<dbReference type="PANTHER" id="PTHR30069:SF29">
    <property type="entry name" value="HEMOGLOBIN AND HEMOGLOBIN-HAPTOGLOBIN-BINDING PROTEIN 1-RELATED"/>
    <property type="match status" value="1"/>
</dbReference>
<dbReference type="InterPro" id="IPR023997">
    <property type="entry name" value="TonB-dep_OMP_SusC/RagA_CS"/>
</dbReference>
<dbReference type="InterPro" id="IPR008969">
    <property type="entry name" value="CarboxyPept-like_regulatory"/>
</dbReference>
<comment type="caution">
    <text evidence="5">The sequence shown here is derived from an EMBL/GenBank/DDBJ whole genome shotgun (WGS) entry which is preliminary data.</text>
</comment>
<organism evidence="5 6">
    <name type="scientific">Bacteroides oleiciplenus</name>
    <dbReference type="NCBI Taxonomy" id="626931"/>
    <lineage>
        <taxon>Bacteria</taxon>
        <taxon>Pseudomonadati</taxon>
        <taxon>Bacteroidota</taxon>
        <taxon>Bacteroidia</taxon>
        <taxon>Bacteroidales</taxon>
        <taxon>Bacteroidaceae</taxon>
        <taxon>Bacteroides</taxon>
    </lineage>
</organism>
<feature type="chain" id="PRO_5017683380" evidence="3">
    <location>
        <begin position="33"/>
        <end position="1018"/>
    </location>
</feature>
<evidence type="ECO:0000313" key="6">
    <source>
        <dbReference type="Proteomes" id="UP000260983"/>
    </source>
</evidence>
<sequence>MKHKLMYEFMKSIKIIAILLICHLSCIAQTSAQGNISGLITDPTGEPLIGVSIQVKGTTTGTVTDMSGKFTLTAKKNQILYISYVGYTSQEVKVVNNDLIKIVMKEDTQNLEELVVVGYGTQRKVTVSGSVASTSGDEISKVPSLNVSNTLAGRLPGLVSYNRSGEPGYDDATLSIRGASTTGDSSPLIIIDGVASRAGGFNRIDPNDIESVTILKDASAAIYGSRAANGVLLITTKRGKEGKVRIDYNGNFALSTPTILPKMCSSYEYAELLNELTPGYYSEEALQKFKDGSDPINFPNIDAFEEVLKPAFQTQHNITLSGGNQIAKFFVSLGTSYQDNYYKNSASNYNQYNVRSNLDITPLKNLKVGLNIAFRQEDRNSPQYGSEDIWRFLIKYKPTVNIWWPGTKYGTKGSQQDGFSPAVALDESMGYQKNKSSYLNTDITVNWDLPWITEGLSVAAGLYIDRSDVFYKKFNHVYYLYDYDQSKNEYIPTQNGSNALNEYMNQTLAITMNARINYARTFNKIHKISAFMAYEQYNSRYDYLSGRRQDFIATTVDELFAGDSNSQTNNGTASESARVNFFGRLDYTYKDRYLFQFNWRYDGSENFPSGKRFGFFPGVSVGWRISEENFWKNNISWMNYLKLRASWGQMGNDNVAAFQYMTTYKFGYPAILNNKIQSGLWLNRTANPNITWEVANTYNIGIETKFLNDFTFEGDIFYTKRSNILATRNTAIPEYAGLTLPDENIGECSNRGIEVQLGWGKRLNSDWSLDINGNFSYNRSKIDYIDEPQTTLEWQKRTGKSIGCNALMYEADGIFRTQEELDSYPHLAGTRVGDIKFKNINDDDVIDSSDKIRPDKPTTPRIMYGLNLGVTYRDLSLSMLLQGAADVWQYTYREAGNIGNYTKDYYDNRWTEDNINAKYPRTYNGVSTVTGGGDYINTFWLKNASYIRLKSIELSYSLPKMLLSKTPFNQVRFTLSGYNLLTFTGLKDVDPEMASNGQYIGYSTPQSKAYNLGINLTF</sequence>
<dbReference type="Proteomes" id="UP000260983">
    <property type="component" value="Unassembled WGS sequence"/>
</dbReference>
<keyword evidence="2" id="KW-0472">Membrane</keyword>
<dbReference type="PANTHER" id="PTHR30069">
    <property type="entry name" value="TONB-DEPENDENT OUTER MEMBRANE RECEPTOR"/>
    <property type="match status" value="1"/>
</dbReference>
<evidence type="ECO:0000256" key="3">
    <source>
        <dbReference type="SAM" id="SignalP"/>
    </source>
</evidence>
<dbReference type="NCBIfam" id="TIGR04056">
    <property type="entry name" value="OMP_RagA_SusC"/>
    <property type="match status" value="1"/>
</dbReference>
<dbReference type="Gene3D" id="2.170.130.10">
    <property type="entry name" value="TonB-dependent receptor, plug domain"/>
    <property type="match status" value="1"/>
</dbReference>
<dbReference type="EMBL" id="QSUL01000005">
    <property type="protein sequence ID" value="RGN36466.1"/>
    <property type="molecule type" value="Genomic_DNA"/>
</dbReference>
<dbReference type="PROSITE" id="PS52016">
    <property type="entry name" value="TONB_DEPENDENT_REC_3"/>
    <property type="match status" value="1"/>
</dbReference>
<keyword evidence="2" id="KW-0813">Transport</keyword>
<dbReference type="AlphaFoldDB" id="A0A3E5BFX2"/>
<dbReference type="Gene3D" id="2.60.40.1120">
    <property type="entry name" value="Carboxypeptidase-like, regulatory domain"/>
    <property type="match status" value="1"/>
</dbReference>
<dbReference type="SUPFAM" id="SSF56935">
    <property type="entry name" value="Porins"/>
    <property type="match status" value="1"/>
</dbReference>
<gene>
    <name evidence="5" type="ORF">DXB65_08665</name>
</gene>
<comment type="subcellular location">
    <subcellularLocation>
        <location evidence="2">Cell outer membrane</location>
        <topology evidence="2">Multi-pass membrane protein</topology>
    </subcellularLocation>
</comment>
<dbReference type="InterPro" id="IPR012910">
    <property type="entry name" value="Plug_dom"/>
</dbReference>
<keyword evidence="2" id="KW-0812">Transmembrane</keyword>
<evidence type="ECO:0000256" key="1">
    <source>
        <dbReference type="ARBA" id="ARBA00022729"/>
    </source>
</evidence>
<protein>
    <submittedName>
        <fullName evidence="5">TonB-dependent receptor</fullName>
    </submittedName>
</protein>
<evidence type="ECO:0000313" key="5">
    <source>
        <dbReference type="EMBL" id="RGN36466.1"/>
    </source>
</evidence>
<comment type="similarity">
    <text evidence="2">Belongs to the TonB-dependent receptor family.</text>
</comment>